<proteinExistence type="predicted"/>
<protein>
    <submittedName>
        <fullName evidence="3">T9SS C-terminal target domain-containing protein</fullName>
    </submittedName>
</protein>
<dbReference type="EMBL" id="QURB01000002">
    <property type="protein sequence ID" value="RFC55293.1"/>
    <property type="molecule type" value="Genomic_DNA"/>
</dbReference>
<sequence>MKHLKTILIFFATFIASESFSQFAPRNIVDANIGGVSEIITPDLNNDNLPDIVVSQKYNPFNKVSYYINQGAGIFGNQQVIDSNIYYPTDLASADFDGNGWKDIVSFTTEASGDLFIYLNNTATISSRIIIDSNLNYNVKVKSEDIDIDGDQDIILITDLELIVYYNDGTGSFTKNIIPSGILTEYYELSIADIDNDGFKDIVIGGIKTIIYKNMNGVISYDSLRTANIPDNNTLVFLTHLNDFDGDGDLDLLTDKSAANNIRWYSNDGNGNFSSPLTIDSNAMQCNSITSADFDNDGDFDLYTTMPQLGTVVWYKNDGAGNFGSSILIHQGVVVSTVEVATDDLNNDGLPDIIWSNELSIHLNNSSNLSTKDFTSKKKVKVYPNPTSKTLNIISSEDESSLTLMNNIGQVVMSDYSLSTGHNVLSLDLKPGIYFLIIAKDGLLERQKILIE</sequence>
<evidence type="ECO:0000259" key="2">
    <source>
        <dbReference type="Pfam" id="PF18962"/>
    </source>
</evidence>
<dbReference type="OrthoDB" id="9816120at2"/>
<evidence type="ECO:0000256" key="1">
    <source>
        <dbReference type="ARBA" id="ARBA00022729"/>
    </source>
</evidence>
<dbReference type="RefSeq" id="WP_116880273.1">
    <property type="nucleotide sequence ID" value="NZ_QURB01000002.1"/>
</dbReference>
<dbReference type="InterPro" id="IPR028994">
    <property type="entry name" value="Integrin_alpha_N"/>
</dbReference>
<dbReference type="PANTHER" id="PTHR44103:SF1">
    <property type="entry name" value="PROPROTEIN CONVERTASE P"/>
    <property type="match status" value="1"/>
</dbReference>
<accession>A0A3E1F0N2</accession>
<dbReference type="NCBIfam" id="TIGR04183">
    <property type="entry name" value="Por_Secre_tail"/>
    <property type="match status" value="1"/>
</dbReference>
<evidence type="ECO:0000313" key="3">
    <source>
        <dbReference type="EMBL" id="RFC55293.1"/>
    </source>
</evidence>
<gene>
    <name evidence="3" type="ORF">DXU93_05590</name>
</gene>
<dbReference type="PANTHER" id="PTHR44103">
    <property type="entry name" value="PROPROTEIN CONVERTASE P"/>
    <property type="match status" value="1"/>
</dbReference>
<keyword evidence="1" id="KW-0732">Signal</keyword>
<dbReference type="InterPro" id="IPR026444">
    <property type="entry name" value="Secre_tail"/>
</dbReference>
<dbReference type="Pfam" id="PF18962">
    <property type="entry name" value="Por_Secre_tail"/>
    <property type="match status" value="1"/>
</dbReference>
<dbReference type="Proteomes" id="UP000257127">
    <property type="component" value="Unassembled WGS sequence"/>
</dbReference>
<dbReference type="InterPro" id="IPR013517">
    <property type="entry name" value="FG-GAP"/>
</dbReference>
<dbReference type="Gene3D" id="2.130.10.130">
    <property type="entry name" value="Integrin alpha, N-terminal"/>
    <property type="match status" value="2"/>
</dbReference>
<dbReference type="AlphaFoldDB" id="A0A3E1F0N2"/>
<feature type="domain" description="Secretion system C-terminal sorting" evidence="2">
    <location>
        <begin position="382"/>
        <end position="451"/>
    </location>
</feature>
<dbReference type="SUPFAM" id="SSF69318">
    <property type="entry name" value="Integrin alpha N-terminal domain"/>
    <property type="match status" value="2"/>
</dbReference>
<dbReference type="Pfam" id="PF13517">
    <property type="entry name" value="FG-GAP_3"/>
    <property type="match status" value="3"/>
</dbReference>
<name>A0A3E1F0N2_9FLAO</name>
<reference evidence="3 4" key="1">
    <citation type="submission" date="2018-08" db="EMBL/GenBank/DDBJ databases">
        <title>The draft genome squence of Brumimicrobium sp. N62.</title>
        <authorList>
            <person name="Du Z.-J."/>
            <person name="Luo H.-R."/>
        </authorList>
    </citation>
    <scope>NUCLEOTIDE SEQUENCE [LARGE SCALE GENOMIC DNA]</scope>
    <source>
        <strain evidence="3 4">N62</strain>
    </source>
</reference>
<comment type="caution">
    <text evidence="3">The sequence shown here is derived from an EMBL/GenBank/DDBJ whole genome shotgun (WGS) entry which is preliminary data.</text>
</comment>
<evidence type="ECO:0000313" key="4">
    <source>
        <dbReference type="Proteomes" id="UP000257127"/>
    </source>
</evidence>
<keyword evidence="4" id="KW-1185">Reference proteome</keyword>
<organism evidence="3 4">
    <name type="scientific">Brumimicrobium aurantiacum</name>
    <dbReference type="NCBI Taxonomy" id="1737063"/>
    <lineage>
        <taxon>Bacteria</taxon>
        <taxon>Pseudomonadati</taxon>
        <taxon>Bacteroidota</taxon>
        <taxon>Flavobacteriia</taxon>
        <taxon>Flavobacteriales</taxon>
        <taxon>Crocinitomicaceae</taxon>
        <taxon>Brumimicrobium</taxon>
    </lineage>
</organism>